<dbReference type="InterPro" id="IPR028098">
    <property type="entry name" value="Glyco_trans_4-like_N"/>
</dbReference>
<feature type="domain" description="Glycosyltransferase subfamily 4-like N-terminal" evidence="2">
    <location>
        <begin position="8"/>
        <end position="69"/>
    </location>
</feature>
<feature type="domain" description="Glycosyl transferase family 1" evidence="1">
    <location>
        <begin position="82"/>
        <end position="254"/>
    </location>
</feature>
<sequence length="282" mass="31968">KGSILKVAMHHSDIAFGGQGRIWGRVNRFYVRRFHRYIATSRQIFDEFVEEGMARERVVRLPNGVDMERFRPAESEAEKDQLKERLGLPRVPVALFTGIVLARKNVDYVLRVFLKIREKGLEGHLVIAGPSEGGGGKPGGPYFDRLQEMIRTAGMEKDVTFTCRIGNVEEYIRASDMFLFAPHKEGMPNVLLEAMSGGLPCVVSRISGIEDVIESGVNGFIFDLANESGYEDAVTSLFRNPELRAEISDKARKRIQARFSLERVADEYCRIYRELRHNARSV</sequence>
<proteinExistence type="predicted"/>
<dbReference type="InterPro" id="IPR001296">
    <property type="entry name" value="Glyco_trans_1"/>
</dbReference>
<dbReference type="Pfam" id="PF00534">
    <property type="entry name" value="Glycos_transf_1"/>
    <property type="match status" value="1"/>
</dbReference>
<evidence type="ECO:0000259" key="2">
    <source>
        <dbReference type="Pfam" id="PF13439"/>
    </source>
</evidence>
<dbReference type="Gene3D" id="3.40.50.2000">
    <property type="entry name" value="Glycogen Phosphorylase B"/>
    <property type="match status" value="2"/>
</dbReference>
<dbReference type="PANTHER" id="PTHR45947:SF3">
    <property type="entry name" value="SULFOQUINOVOSYL TRANSFERASE SQD2"/>
    <property type="match status" value="1"/>
</dbReference>
<comment type="caution">
    <text evidence="3">The sequence shown here is derived from an EMBL/GenBank/DDBJ whole genome shotgun (WGS) entry which is preliminary data.</text>
</comment>
<organism evidence="3 4">
    <name type="scientific">Candidatus Polarisedimenticola svalbardensis</name>
    <dbReference type="NCBI Taxonomy" id="2886004"/>
    <lineage>
        <taxon>Bacteria</taxon>
        <taxon>Pseudomonadati</taxon>
        <taxon>Acidobacteriota</taxon>
        <taxon>Candidatus Polarisedimenticolia</taxon>
        <taxon>Candidatus Polarisedimenticolales</taxon>
        <taxon>Candidatus Polarisedimenticolaceae</taxon>
        <taxon>Candidatus Polarisedimenticola</taxon>
    </lineage>
</organism>
<accession>A0A8J6Y781</accession>
<feature type="non-terminal residue" evidence="3">
    <location>
        <position position="1"/>
    </location>
</feature>
<dbReference type="SUPFAM" id="SSF53756">
    <property type="entry name" value="UDP-Glycosyltransferase/glycogen phosphorylase"/>
    <property type="match status" value="1"/>
</dbReference>
<protein>
    <submittedName>
        <fullName evidence="3">Glycosyltransferase family 4 protein</fullName>
    </submittedName>
</protein>
<evidence type="ECO:0000259" key="1">
    <source>
        <dbReference type="Pfam" id="PF00534"/>
    </source>
</evidence>
<dbReference type="GO" id="GO:0016757">
    <property type="term" value="F:glycosyltransferase activity"/>
    <property type="evidence" value="ECO:0007669"/>
    <property type="project" value="InterPro"/>
</dbReference>
<dbReference type="CDD" id="cd03801">
    <property type="entry name" value="GT4_PimA-like"/>
    <property type="match status" value="1"/>
</dbReference>
<reference evidence="3 4" key="1">
    <citation type="submission" date="2020-08" db="EMBL/GenBank/DDBJ databases">
        <title>Acidobacteriota in marine sediments use diverse sulfur dissimilation pathways.</title>
        <authorList>
            <person name="Wasmund K."/>
        </authorList>
    </citation>
    <scope>NUCLEOTIDE SEQUENCE [LARGE SCALE GENOMIC DNA]</scope>
    <source>
        <strain evidence="3">MAG AM4</strain>
    </source>
</reference>
<dbReference type="EMBL" id="JACXWD010000127">
    <property type="protein sequence ID" value="MBD3869609.1"/>
    <property type="molecule type" value="Genomic_DNA"/>
</dbReference>
<evidence type="ECO:0000313" key="3">
    <source>
        <dbReference type="EMBL" id="MBD3869609.1"/>
    </source>
</evidence>
<name>A0A8J6Y781_9BACT</name>
<gene>
    <name evidence="3" type="ORF">IFK94_15925</name>
</gene>
<dbReference type="Proteomes" id="UP000648239">
    <property type="component" value="Unassembled WGS sequence"/>
</dbReference>
<dbReference type="PANTHER" id="PTHR45947">
    <property type="entry name" value="SULFOQUINOVOSYL TRANSFERASE SQD2"/>
    <property type="match status" value="1"/>
</dbReference>
<dbReference type="Pfam" id="PF13439">
    <property type="entry name" value="Glyco_transf_4"/>
    <property type="match status" value="1"/>
</dbReference>
<dbReference type="AlphaFoldDB" id="A0A8J6Y781"/>
<evidence type="ECO:0000313" key="4">
    <source>
        <dbReference type="Proteomes" id="UP000648239"/>
    </source>
</evidence>
<dbReference type="InterPro" id="IPR050194">
    <property type="entry name" value="Glycosyltransferase_grp1"/>
</dbReference>